<dbReference type="PANTHER" id="PTHR46413">
    <property type="entry name" value="HEAVY METAL-ASSOCIATED ISOPRENYLATED PLANT PROTEIN 6"/>
    <property type="match status" value="1"/>
</dbReference>
<feature type="compositionally biased region" description="Basic and acidic residues" evidence="2">
    <location>
        <begin position="192"/>
        <end position="219"/>
    </location>
</feature>
<dbReference type="GO" id="GO:0046872">
    <property type="term" value="F:metal ion binding"/>
    <property type="evidence" value="ECO:0007669"/>
    <property type="project" value="InterPro"/>
</dbReference>
<dbReference type="PROSITE" id="PS50846">
    <property type="entry name" value="HMA_2"/>
    <property type="match status" value="1"/>
</dbReference>
<dbReference type="Pfam" id="PF00403">
    <property type="entry name" value="HMA"/>
    <property type="match status" value="1"/>
</dbReference>
<dbReference type="Proteomes" id="UP001152523">
    <property type="component" value="Unassembled WGS sequence"/>
</dbReference>
<organism evidence="4 5">
    <name type="scientific">Cuscuta epithymum</name>
    <dbReference type="NCBI Taxonomy" id="186058"/>
    <lineage>
        <taxon>Eukaryota</taxon>
        <taxon>Viridiplantae</taxon>
        <taxon>Streptophyta</taxon>
        <taxon>Embryophyta</taxon>
        <taxon>Tracheophyta</taxon>
        <taxon>Spermatophyta</taxon>
        <taxon>Magnoliopsida</taxon>
        <taxon>eudicotyledons</taxon>
        <taxon>Gunneridae</taxon>
        <taxon>Pentapetalae</taxon>
        <taxon>asterids</taxon>
        <taxon>lamiids</taxon>
        <taxon>Solanales</taxon>
        <taxon>Convolvulaceae</taxon>
        <taxon>Cuscuteae</taxon>
        <taxon>Cuscuta</taxon>
        <taxon>Cuscuta subgen. Cuscuta</taxon>
    </lineage>
</organism>
<dbReference type="EMBL" id="CAMAPF010000933">
    <property type="protein sequence ID" value="CAH9124256.1"/>
    <property type="molecule type" value="Genomic_DNA"/>
</dbReference>
<feature type="region of interest" description="Disordered" evidence="2">
    <location>
        <begin position="192"/>
        <end position="228"/>
    </location>
</feature>
<proteinExistence type="predicted"/>
<gene>
    <name evidence="4" type="ORF">CEPIT_LOCUS25848</name>
</gene>
<comment type="caution">
    <text evidence="4">The sequence shown here is derived from an EMBL/GenBank/DDBJ whole genome shotgun (WGS) entry which is preliminary data.</text>
</comment>
<accession>A0AAV0EKF3</accession>
<reference evidence="4" key="1">
    <citation type="submission" date="2022-07" db="EMBL/GenBank/DDBJ databases">
        <authorList>
            <person name="Macas J."/>
            <person name="Novak P."/>
            <person name="Neumann P."/>
        </authorList>
    </citation>
    <scope>NUCLEOTIDE SEQUENCE</scope>
</reference>
<name>A0AAV0EKF3_9ASTE</name>
<dbReference type="PANTHER" id="PTHR46413:SF34">
    <property type="entry name" value="HEAVY METAL-ASSOCIATED ISOPRENYLATED PLANT PROTEIN 3-LIKE"/>
    <property type="match status" value="1"/>
</dbReference>
<dbReference type="Gene3D" id="3.30.70.100">
    <property type="match status" value="2"/>
</dbReference>
<evidence type="ECO:0000256" key="1">
    <source>
        <dbReference type="ARBA" id="ARBA00004170"/>
    </source>
</evidence>
<dbReference type="GO" id="GO:0016020">
    <property type="term" value="C:membrane"/>
    <property type="evidence" value="ECO:0007669"/>
    <property type="project" value="UniProtKB-SubCell"/>
</dbReference>
<sequence length="259" mass="27126">MGKKNKGGGGGDHQKDENGGGGGGGGSSNVVLKMDLHCSGCISKISSIISSYDGVDDVTFDRDAGKVTVIGSVDPAKLRDKLEAKLHQKIALVCPQPKGAKGGGEDGDNDGNCDDKKKQVVTTTTLKMNLHCDGCLHKIYKIVSKTKDRNGFAGYMEMSVEREKDQLMVTGIVDAKALADDLKKQMKRNVEIVPPKKEKGGGGGDKKDAAGGGGEKKGGGEGNKNAGEMGFVHHGPCPCNYPYASQLWSDENANACSIL</sequence>
<evidence type="ECO:0000259" key="3">
    <source>
        <dbReference type="PROSITE" id="PS50846"/>
    </source>
</evidence>
<evidence type="ECO:0000256" key="2">
    <source>
        <dbReference type="SAM" id="MobiDB-lite"/>
    </source>
</evidence>
<keyword evidence="5" id="KW-1185">Reference proteome</keyword>
<dbReference type="GO" id="GO:0009626">
    <property type="term" value="P:plant-type hypersensitive response"/>
    <property type="evidence" value="ECO:0007669"/>
    <property type="project" value="UniProtKB-KW"/>
</dbReference>
<evidence type="ECO:0000313" key="4">
    <source>
        <dbReference type="EMBL" id="CAH9124256.1"/>
    </source>
</evidence>
<dbReference type="InterPro" id="IPR006121">
    <property type="entry name" value="HMA_dom"/>
</dbReference>
<dbReference type="InterPro" id="IPR044594">
    <property type="entry name" value="HIPP01/3/5/6"/>
</dbReference>
<dbReference type="AlphaFoldDB" id="A0AAV0EKF3"/>
<protein>
    <recommendedName>
        <fullName evidence="3">HMA domain-containing protein</fullName>
    </recommendedName>
</protein>
<comment type="subcellular location">
    <subcellularLocation>
        <location evidence="1">Membrane</location>
        <topology evidence="1">Peripheral membrane protein</topology>
    </subcellularLocation>
</comment>
<feature type="region of interest" description="Disordered" evidence="2">
    <location>
        <begin position="1"/>
        <end position="26"/>
    </location>
</feature>
<dbReference type="InterPro" id="IPR036163">
    <property type="entry name" value="HMA_dom_sf"/>
</dbReference>
<dbReference type="SUPFAM" id="SSF55008">
    <property type="entry name" value="HMA, heavy metal-associated domain"/>
    <property type="match status" value="2"/>
</dbReference>
<feature type="domain" description="HMA" evidence="3">
    <location>
        <begin position="27"/>
        <end position="90"/>
    </location>
</feature>
<evidence type="ECO:0000313" key="5">
    <source>
        <dbReference type="Proteomes" id="UP001152523"/>
    </source>
</evidence>